<keyword evidence="1" id="KW-1133">Transmembrane helix</keyword>
<dbReference type="InterPro" id="IPR036938">
    <property type="entry name" value="PAP2/HPO_sf"/>
</dbReference>
<dbReference type="STRING" id="36807.Mlaev_01088"/>
<comment type="caution">
    <text evidence="3">The sequence shown here is derived from an EMBL/GenBank/DDBJ whole genome shotgun (WGS) entry which is preliminary data.</text>
</comment>
<keyword evidence="4" id="KW-1185">Reference proteome</keyword>
<dbReference type="Pfam" id="PF01569">
    <property type="entry name" value="PAP2"/>
    <property type="match status" value="1"/>
</dbReference>
<proteinExistence type="predicted"/>
<evidence type="ECO:0000259" key="2">
    <source>
        <dbReference type="SMART" id="SM00014"/>
    </source>
</evidence>
<feature type="transmembrane region" description="Helical" evidence="1">
    <location>
        <begin position="150"/>
        <end position="169"/>
    </location>
</feature>
<evidence type="ECO:0000256" key="1">
    <source>
        <dbReference type="SAM" id="Phobius"/>
    </source>
</evidence>
<dbReference type="RefSeq" id="WP_061682562.1">
    <property type="nucleotide sequence ID" value="NZ_LRAD01000026.1"/>
</dbReference>
<evidence type="ECO:0000313" key="3">
    <source>
        <dbReference type="EMBL" id="KXZ60834.1"/>
    </source>
</evidence>
<feature type="transmembrane region" description="Helical" evidence="1">
    <location>
        <begin position="76"/>
        <end position="101"/>
    </location>
</feature>
<dbReference type="AlphaFoldDB" id="A0A150HFW3"/>
<dbReference type="PATRIC" id="fig|36807.3.peg.1114"/>
<keyword evidence="1" id="KW-0812">Transmembrane</keyword>
<dbReference type="Gene3D" id="1.20.144.10">
    <property type="entry name" value="Phosphatidic acid phosphatase type 2/haloperoxidase"/>
    <property type="match status" value="2"/>
</dbReference>
<feature type="transmembrane region" description="Helical" evidence="1">
    <location>
        <begin position="206"/>
        <end position="224"/>
    </location>
</feature>
<dbReference type="Proteomes" id="UP000075357">
    <property type="component" value="Unassembled WGS sequence"/>
</dbReference>
<sequence>MRPSTSSLLVASRRSRRRRNALLAPSEHPATKLVVGLATIVFLISAGLALRAAPIDADLSRAMNGWHINGLGQVTALVYDLFSPVPAIVITVIVTSIVWALSGRMALAIAFAGTIALTWIPSDIVKIAVGRPRPDATLLPHPVAQMPVDPSYPSGHVAFVTALVLALVLMLKGTRWHRPAIVLGTIAVVVVVFSVAILGVHYPTDALASVGWALGVFPAARIVWVRMLMPLVPFLREVPRPEPAEAAPGPRSHGDVETHEG</sequence>
<protein>
    <submittedName>
        <fullName evidence="3">PAP2 superfamily protein</fullName>
    </submittedName>
</protein>
<gene>
    <name evidence="3" type="ORF">Mlaev_01088</name>
</gene>
<dbReference type="InterPro" id="IPR000326">
    <property type="entry name" value="PAP2/HPO"/>
</dbReference>
<keyword evidence="1" id="KW-0472">Membrane</keyword>
<feature type="transmembrane region" description="Helical" evidence="1">
    <location>
        <begin position="181"/>
        <end position="200"/>
    </location>
</feature>
<reference evidence="3 4" key="1">
    <citation type="submission" date="2016-01" db="EMBL/GenBank/DDBJ databases">
        <title>Draft genome sequences of Microbacterium laevaniformans LCDC 91-0039 and the type strain of Microbacterium hominis LCDC 84-209.</title>
        <authorList>
            <person name="Bernier A.-M."/>
            <person name="Bernard K."/>
        </authorList>
    </citation>
    <scope>NUCLEOTIDE SEQUENCE [LARGE SCALE GENOMIC DNA]</scope>
    <source>
        <strain evidence="3 4">LCDC 91-0039</strain>
    </source>
</reference>
<feature type="transmembrane region" description="Helical" evidence="1">
    <location>
        <begin position="108"/>
        <end position="130"/>
    </location>
</feature>
<dbReference type="EMBL" id="LRAD01000026">
    <property type="protein sequence ID" value="KXZ60834.1"/>
    <property type="molecule type" value="Genomic_DNA"/>
</dbReference>
<feature type="domain" description="Phosphatidic acid phosphatase type 2/haloperoxidase" evidence="2">
    <location>
        <begin position="107"/>
        <end position="223"/>
    </location>
</feature>
<name>A0A150HFW3_9MICO</name>
<dbReference type="SMART" id="SM00014">
    <property type="entry name" value="acidPPc"/>
    <property type="match status" value="1"/>
</dbReference>
<dbReference type="SUPFAM" id="SSF48317">
    <property type="entry name" value="Acid phosphatase/Vanadium-dependent haloperoxidase"/>
    <property type="match status" value="1"/>
</dbReference>
<evidence type="ECO:0000313" key="4">
    <source>
        <dbReference type="Proteomes" id="UP000075357"/>
    </source>
</evidence>
<accession>A0A150HFW3</accession>
<organism evidence="3 4">
    <name type="scientific">Microbacterium laevaniformans</name>
    <dbReference type="NCBI Taxonomy" id="36807"/>
    <lineage>
        <taxon>Bacteria</taxon>
        <taxon>Bacillati</taxon>
        <taxon>Actinomycetota</taxon>
        <taxon>Actinomycetes</taxon>
        <taxon>Micrococcales</taxon>
        <taxon>Microbacteriaceae</taxon>
        <taxon>Microbacterium</taxon>
    </lineage>
</organism>